<dbReference type="SUPFAM" id="SSF56349">
    <property type="entry name" value="DNA breaking-rejoining enzymes"/>
    <property type="match status" value="1"/>
</dbReference>
<dbReference type="Gene3D" id="1.10.150.130">
    <property type="match status" value="1"/>
</dbReference>
<comment type="caution">
    <text evidence="4">The sequence shown here is derived from an EMBL/GenBank/DDBJ whole genome shotgun (WGS) entry which is preliminary data.</text>
</comment>
<proteinExistence type="predicted"/>
<dbReference type="SUPFAM" id="SSF47823">
    <property type="entry name" value="lambda integrase-like, N-terminal domain"/>
    <property type="match status" value="1"/>
</dbReference>
<name>A0A3L8PUU0_9GAMM</name>
<dbReference type="InterPro" id="IPR011010">
    <property type="entry name" value="DNA_brk_join_enz"/>
</dbReference>
<keyword evidence="2" id="KW-0233">DNA recombination</keyword>
<dbReference type="OrthoDB" id="5914130at2"/>
<dbReference type="InterPro" id="IPR052925">
    <property type="entry name" value="Phage_Integrase-like_Recomb"/>
</dbReference>
<dbReference type="PANTHER" id="PTHR34605:SF4">
    <property type="entry name" value="DNA ADENINE METHYLTRANSFERASE"/>
    <property type="match status" value="1"/>
</dbReference>
<dbReference type="AlphaFoldDB" id="A0A3L8PUU0"/>
<accession>A0A3L8PUU0</accession>
<evidence type="ECO:0000256" key="2">
    <source>
        <dbReference type="ARBA" id="ARBA00023172"/>
    </source>
</evidence>
<dbReference type="Gene3D" id="1.10.443.10">
    <property type="entry name" value="Intergrase catalytic core"/>
    <property type="match status" value="1"/>
</dbReference>
<dbReference type="GO" id="GO:0003677">
    <property type="term" value="F:DNA binding"/>
    <property type="evidence" value="ECO:0007669"/>
    <property type="project" value="UniProtKB-KW"/>
</dbReference>
<protein>
    <recommendedName>
        <fullName evidence="3">Tyr recombinase domain-containing protein</fullName>
    </recommendedName>
</protein>
<dbReference type="PANTHER" id="PTHR34605">
    <property type="entry name" value="PHAGE_INTEGRASE DOMAIN-CONTAINING PROTEIN"/>
    <property type="match status" value="1"/>
</dbReference>
<dbReference type="InterPro" id="IPR002104">
    <property type="entry name" value="Integrase_catalytic"/>
</dbReference>
<evidence type="ECO:0000313" key="4">
    <source>
        <dbReference type="EMBL" id="RLV58188.1"/>
    </source>
</evidence>
<keyword evidence="5" id="KW-1185">Reference proteome</keyword>
<keyword evidence="1" id="KW-0238">DNA-binding</keyword>
<dbReference type="Proteomes" id="UP000281474">
    <property type="component" value="Unassembled WGS sequence"/>
</dbReference>
<dbReference type="EMBL" id="QZEI01000090">
    <property type="protein sequence ID" value="RLV58188.1"/>
    <property type="molecule type" value="Genomic_DNA"/>
</dbReference>
<dbReference type="RefSeq" id="WP_121840498.1">
    <property type="nucleotide sequence ID" value="NZ_ML014839.1"/>
</dbReference>
<gene>
    <name evidence="4" type="ORF">D5018_18665</name>
</gene>
<dbReference type="GO" id="GO:0006310">
    <property type="term" value="P:DNA recombination"/>
    <property type="evidence" value="ECO:0007669"/>
    <property type="project" value="UniProtKB-KW"/>
</dbReference>
<organism evidence="4 5">
    <name type="scientific">Parashewanella curva</name>
    <dbReference type="NCBI Taxonomy" id="2338552"/>
    <lineage>
        <taxon>Bacteria</taxon>
        <taxon>Pseudomonadati</taxon>
        <taxon>Pseudomonadota</taxon>
        <taxon>Gammaproteobacteria</taxon>
        <taxon>Alteromonadales</taxon>
        <taxon>Shewanellaceae</taxon>
        <taxon>Parashewanella</taxon>
    </lineage>
</organism>
<reference evidence="4 5" key="1">
    <citation type="submission" date="2018-09" db="EMBL/GenBank/DDBJ databases">
        <title>Phylogeny of the Shewanellaceae, and recommendation for two new genera, Pseudoshewanella and Parashewanella.</title>
        <authorList>
            <person name="Wang G."/>
        </authorList>
    </citation>
    <scope>NUCLEOTIDE SEQUENCE [LARGE SCALE GENOMIC DNA]</scope>
    <source>
        <strain evidence="4 5">C51</strain>
    </source>
</reference>
<evidence type="ECO:0000259" key="3">
    <source>
        <dbReference type="PROSITE" id="PS51898"/>
    </source>
</evidence>
<sequence length="258" mass="29207">MTRYHIGTFNGESSARQLSNSAIGIRVAAIRHFHIEHGFSSPTTHPEIIKSLEGFRRNHYRNLMYDEKKPLLNSELERLINTIKQEPRQLLKARDLALITLLRAGGFRRSEIVKLTTDSLYYRDDALVVTLRFTKANQAGKAETKILPNDEDFSPYQYVKDWLKISGLTSGPIFRSLSTNGLSLKKNGKTEFPSISAPDVNRILKKYLKRAGIDPHQFGAHSARSGIVTQLGIDNVGIMKIQSRTGHKDLRMLATYNK</sequence>
<dbReference type="GO" id="GO:0015074">
    <property type="term" value="P:DNA integration"/>
    <property type="evidence" value="ECO:0007669"/>
    <property type="project" value="InterPro"/>
</dbReference>
<dbReference type="InterPro" id="IPR013762">
    <property type="entry name" value="Integrase-like_cat_sf"/>
</dbReference>
<feature type="domain" description="Tyr recombinase" evidence="3">
    <location>
        <begin position="66"/>
        <end position="258"/>
    </location>
</feature>
<dbReference type="PROSITE" id="PS51898">
    <property type="entry name" value="TYR_RECOMBINASE"/>
    <property type="match status" value="1"/>
</dbReference>
<dbReference type="InterPro" id="IPR010998">
    <property type="entry name" value="Integrase_recombinase_N"/>
</dbReference>
<evidence type="ECO:0000256" key="1">
    <source>
        <dbReference type="ARBA" id="ARBA00023125"/>
    </source>
</evidence>
<dbReference type="Pfam" id="PF00589">
    <property type="entry name" value="Phage_integrase"/>
    <property type="match status" value="1"/>
</dbReference>
<evidence type="ECO:0000313" key="5">
    <source>
        <dbReference type="Proteomes" id="UP000281474"/>
    </source>
</evidence>